<keyword evidence="3" id="KW-1185">Reference proteome</keyword>
<name>A0ABV6LCQ7_9SPHI</name>
<accession>A0ABV6LCQ7</accession>
<feature type="chain" id="PRO_5045140522" description="Carboxypeptidase regulatory-like domain-containing protein" evidence="1">
    <location>
        <begin position="20"/>
        <end position="321"/>
    </location>
</feature>
<dbReference type="Proteomes" id="UP001589828">
    <property type="component" value="Unassembled WGS sequence"/>
</dbReference>
<dbReference type="RefSeq" id="WP_377025013.1">
    <property type="nucleotide sequence ID" value="NZ_JBHLTS010000072.1"/>
</dbReference>
<protein>
    <recommendedName>
        <fullName evidence="4">Carboxypeptidase regulatory-like domain-containing protein</fullName>
    </recommendedName>
</protein>
<gene>
    <name evidence="2" type="ORF">ACFFGT_23815</name>
</gene>
<dbReference type="SUPFAM" id="SSF49464">
    <property type="entry name" value="Carboxypeptidase regulatory domain-like"/>
    <property type="match status" value="1"/>
</dbReference>
<dbReference type="InterPro" id="IPR008969">
    <property type="entry name" value="CarboxyPept-like_regulatory"/>
</dbReference>
<sequence>MRKIFLCLVPVLVSTVTLAQTITVSGTVNNQQGKPVQFVFIRDAYHSYATYTDQMGNFSLKADPASKLVASATNLKDTTIVIGNQSNIKITMTAGLSQGAGKALSSHTGSDFFKMESEVPTNISGSLYMISGHDELHGSRFLSKSWMHGFALSVKDSLIQSNDYFFNFDKDGGDLLFTRDQRKVFQADKGEVKACTIIDDNDQAYSFETVPAIDPNRFILLLVKGDKYKIYNKLKSKFVKASFTTNGITSSGNNYDEYVDENHYFVLNVKTNQLQPLELKSKSIKTVFATEADKIKAFNKEHGDDEINEGYLRDLGDYLNK</sequence>
<comment type="caution">
    <text evidence="2">The sequence shown here is derived from an EMBL/GenBank/DDBJ whole genome shotgun (WGS) entry which is preliminary data.</text>
</comment>
<keyword evidence="1" id="KW-0732">Signal</keyword>
<dbReference type="EMBL" id="JBHLTS010000072">
    <property type="protein sequence ID" value="MFC0517258.1"/>
    <property type="molecule type" value="Genomic_DNA"/>
</dbReference>
<organism evidence="2 3">
    <name type="scientific">Mucilaginibacter angelicae</name>
    <dbReference type="NCBI Taxonomy" id="869718"/>
    <lineage>
        <taxon>Bacteria</taxon>
        <taxon>Pseudomonadati</taxon>
        <taxon>Bacteroidota</taxon>
        <taxon>Sphingobacteriia</taxon>
        <taxon>Sphingobacteriales</taxon>
        <taxon>Sphingobacteriaceae</taxon>
        <taxon>Mucilaginibacter</taxon>
    </lineage>
</organism>
<evidence type="ECO:0008006" key="4">
    <source>
        <dbReference type="Google" id="ProtNLM"/>
    </source>
</evidence>
<proteinExistence type="predicted"/>
<evidence type="ECO:0000313" key="2">
    <source>
        <dbReference type="EMBL" id="MFC0517258.1"/>
    </source>
</evidence>
<evidence type="ECO:0000256" key="1">
    <source>
        <dbReference type="SAM" id="SignalP"/>
    </source>
</evidence>
<feature type="signal peptide" evidence="1">
    <location>
        <begin position="1"/>
        <end position="19"/>
    </location>
</feature>
<evidence type="ECO:0000313" key="3">
    <source>
        <dbReference type="Proteomes" id="UP001589828"/>
    </source>
</evidence>
<reference evidence="2 3" key="1">
    <citation type="submission" date="2024-09" db="EMBL/GenBank/DDBJ databases">
        <authorList>
            <person name="Sun Q."/>
            <person name="Mori K."/>
        </authorList>
    </citation>
    <scope>NUCLEOTIDE SEQUENCE [LARGE SCALE GENOMIC DNA]</scope>
    <source>
        <strain evidence="2 3">NCAIM B.02415</strain>
    </source>
</reference>